<dbReference type="InterPro" id="IPR041561">
    <property type="entry name" value="PglD_N"/>
</dbReference>
<evidence type="ECO:0000256" key="2">
    <source>
        <dbReference type="PIRSR" id="PIRSR620019-2"/>
    </source>
</evidence>
<dbReference type="InterPro" id="IPR011004">
    <property type="entry name" value="Trimer_LpxA-like_sf"/>
</dbReference>
<keyword evidence="4" id="KW-0808">Transferase</keyword>
<feature type="site" description="Increases basicity of active site His" evidence="1">
    <location>
        <position position="136"/>
    </location>
</feature>
<feature type="domain" description="PglD N-terminal" evidence="3">
    <location>
        <begin position="3"/>
        <end position="80"/>
    </location>
</feature>
<dbReference type="CDD" id="cd03360">
    <property type="entry name" value="LbH_AT_putative"/>
    <property type="match status" value="1"/>
</dbReference>
<dbReference type="PANTHER" id="PTHR43300">
    <property type="entry name" value="ACETYLTRANSFERASE"/>
    <property type="match status" value="1"/>
</dbReference>
<dbReference type="SUPFAM" id="SSF51161">
    <property type="entry name" value="Trimeric LpxA-like enzymes"/>
    <property type="match status" value="1"/>
</dbReference>
<reference evidence="5" key="1">
    <citation type="submission" date="2017-04" db="EMBL/GenBank/DDBJ databases">
        <title>Function of individual gut microbiota members based on whole genome sequencing of pure cultures obtained from chicken caecum.</title>
        <authorList>
            <person name="Medvecky M."/>
            <person name="Cejkova D."/>
            <person name="Polansky O."/>
            <person name="Karasova D."/>
            <person name="Kubasova T."/>
            <person name="Cizek A."/>
            <person name="Rychlik I."/>
        </authorList>
    </citation>
    <scope>NUCLEOTIDE SEQUENCE [LARGE SCALE GENOMIC DNA]</scope>
    <source>
        <strain evidence="5">An149</strain>
    </source>
</reference>
<dbReference type="InterPro" id="IPR001451">
    <property type="entry name" value="Hexapep"/>
</dbReference>
<feature type="binding site" evidence="2">
    <location>
        <position position="68"/>
    </location>
    <ligand>
        <name>substrate</name>
    </ligand>
</feature>
<gene>
    <name evidence="4" type="ORF">B5E91_11450</name>
</gene>
<proteinExistence type="predicted"/>
<dbReference type="InterPro" id="IPR050179">
    <property type="entry name" value="Trans_hexapeptide_repeat"/>
</dbReference>
<evidence type="ECO:0000313" key="5">
    <source>
        <dbReference type="Proteomes" id="UP000196258"/>
    </source>
</evidence>
<dbReference type="Proteomes" id="UP000196258">
    <property type="component" value="Unassembled WGS sequence"/>
</dbReference>
<dbReference type="Gene3D" id="2.160.10.10">
    <property type="entry name" value="Hexapeptide repeat proteins"/>
    <property type="match status" value="2"/>
</dbReference>
<accession>A0A1Y4QFV1</accession>
<comment type="caution">
    <text evidence="4">The sequence shown here is derived from an EMBL/GenBank/DDBJ whole genome shotgun (WGS) entry which is preliminary data.</text>
</comment>
<evidence type="ECO:0000256" key="1">
    <source>
        <dbReference type="PIRSR" id="PIRSR620019-1"/>
    </source>
</evidence>
<evidence type="ECO:0000259" key="3">
    <source>
        <dbReference type="Pfam" id="PF17836"/>
    </source>
</evidence>
<feature type="active site" description="Proton acceptor" evidence="1">
    <location>
        <position position="135"/>
    </location>
</feature>
<dbReference type="GO" id="GO:0016740">
    <property type="term" value="F:transferase activity"/>
    <property type="evidence" value="ECO:0007669"/>
    <property type="project" value="UniProtKB-KW"/>
</dbReference>
<dbReference type="AlphaFoldDB" id="A0A1Y4QFV1"/>
<organism evidence="4 5">
    <name type="scientific">Thomasclavelia spiroformis</name>
    <dbReference type="NCBI Taxonomy" id="29348"/>
    <lineage>
        <taxon>Bacteria</taxon>
        <taxon>Bacillati</taxon>
        <taxon>Bacillota</taxon>
        <taxon>Erysipelotrichia</taxon>
        <taxon>Erysipelotrichales</taxon>
        <taxon>Coprobacillaceae</taxon>
        <taxon>Thomasclavelia</taxon>
    </lineage>
</organism>
<dbReference type="Pfam" id="PF17836">
    <property type="entry name" value="PglD_N"/>
    <property type="match status" value="1"/>
</dbReference>
<name>A0A1Y4QFV1_9FIRM</name>
<dbReference type="EMBL" id="NFLB01000014">
    <property type="protein sequence ID" value="OUQ04126.1"/>
    <property type="molecule type" value="Genomic_DNA"/>
</dbReference>
<evidence type="ECO:0000313" key="4">
    <source>
        <dbReference type="EMBL" id="OUQ04126.1"/>
    </source>
</evidence>
<dbReference type="InterPro" id="IPR020019">
    <property type="entry name" value="AcTrfase_PglD-like"/>
</dbReference>
<dbReference type="Pfam" id="PF00132">
    <property type="entry name" value="Hexapep"/>
    <property type="match status" value="1"/>
</dbReference>
<dbReference type="Gene3D" id="3.40.50.20">
    <property type="match status" value="1"/>
</dbReference>
<dbReference type="PANTHER" id="PTHR43300:SF7">
    <property type="entry name" value="UDP-N-ACETYLBACILLOSAMINE N-ACETYLTRANSFERASE"/>
    <property type="match status" value="1"/>
</dbReference>
<sequence>MRKLLIVGAGGHGRCCLDIIRDLNCYDEISFLDDSCVDKTINDCKVIGGIDKIENCYPEYKDIFIAIGNNELRKKLIHKVKDIGYHVISVIASNATVSSYATVKEGTVVFYNAVIEANAKIGTGCIITANTTVNHDTIIEDYCLIYSNSVIRPNALIGSMSRIGSNCTVAFNTKIKAGSDIEDGSVIKPSDEYSFEVGV</sequence>
<protein>
    <submittedName>
        <fullName evidence="4">Sialic acid O-acetyltransferase</fullName>
    </submittedName>
</protein>